<evidence type="ECO:0000313" key="2">
    <source>
        <dbReference type="Proteomes" id="UP000046090"/>
    </source>
</evidence>
<sequence>MLKGLAIGACVTYYGVLGFTQELYFKRGLVLAGLARKIARGLISCFRGCA</sequence>
<evidence type="ECO:0000313" key="1">
    <source>
        <dbReference type="EMBL" id="CRI34150.1"/>
    </source>
</evidence>
<keyword evidence="2" id="KW-1185">Reference proteome</keyword>
<name>A0A0K2XQX6_HELHE</name>
<accession>A0A0K2XQX6</accession>
<dbReference type="AlphaFoldDB" id="A0A0K2XQX6"/>
<protein>
    <submittedName>
        <fullName evidence="1">Uncharacterized protein</fullName>
    </submittedName>
</protein>
<reference evidence="2" key="1">
    <citation type="submission" date="2014-12" db="EMBL/GenBank/DDBJ databases">
        <authorList>
            <person name="Smet A."/>
        </authorList>
    </citation>
    <scope>NUCLEOTIDE SEQUENCE [LARGE SCALE GENOMIC DNA]</scope>
</reference>
<dbReference type="STRING" id="1216962.BN341_4120"/>
<dbReference type="Proteomes" id="UP000046090">
    <property type="component" value="Unassembled WGS sequence"/>
</dbReference>
<gene>
    <name evidence="1" type="ORF">HHE01_09960</name>
</gene>
<proteinExistence type="predicted"/>
<organism evidence="1 2">
    <name type="scientific">Helicobacter heilmannii</name>
    <dbReference type="NCBI Taxonomy" id="35817"/>
    <lineage>
        <taxon>Bacteria</taxon>
        <taxon>Pseudomonadati</taxon>
        <taxon>Campylobacterota</taxon>
        <taxon>Epsilonproteobacteria</taxon>
        <taxon>Campylobacterales</taxon>
        <taxon>Helicobacteraceae</taxon>
        <taxon>Helicobacter</taxon>
    </lineage>
</organism>
<dbReference type="EMBL" id="CDMK01000001">
    <property type="protein sequence ID" value="CRI34150.1"/>
    <property type="molecule type" value="Genomic_DNA"/>
</dbReference>